<gene>
    <name evidence="2" type="ORF">SS50377_16761</name>
    <name evidence="3" type="ORF">SS50377_21050</name>
</gene>
<feature type="coiled-coil region" evidence="1">
    <location>
        <begin position="2613"/>
        <end position="2686"/>
    </location>
</feature>
<sequence>MDIQLLGKLISQTAALTEQSQTNVNQSLVLLHKANVQTTFQSISERAHLNFPLPDQNPQHVSLPSDVHKAISRNFPVPKKITCKEDLNDISYDQAPAFPPQYSQHLTSEILKASSQPVSSVSVFLDFICQNSLSFLKEIKNEQLAILRRGQTFGLINGIEIGYVELSRHKNWHLELLTRVLSLCQHASINLPEKTLAEFFDITSISVESINLMNINEVNKFENKISNTLFENNLYVQQVLQSSDHFLSIDDVQRIFKSLKSKQYFSEVISIGYDHLNFMYRDTIVQNVFKICMEQQTQQAFYLYNPIDIIDIISQISDINTKFEDEKLTENQLQLTQICQTGSMLDQLVRELLESIKHQNLYGSDINFEKYASDILQQAILLNQNMHSTIPSFASIGYTNSSVQSTNEIAVVNMHQPPLYISTSITGIYPQKMNLNDPKEYNPKVTKQSSFTQNINQAQNLKINQQDLTQLGSFTPQFNPPSTFAWKVSAKQQTEYSLNFIFGLLTGANPQNRQEAAKQFIENETYKNIIFVKQMGYESAGYEQLVKSLHLIRFVRVSEIYAELIQQQSIISLIVQKFDVKKANQDNIKIDSLVSEQIQQQYNQVDLSTIFQSSVEFREFINFEQKYNQIKQNKDAKQNFYFEGDYCYNNLDQKIVFQQAIEDIHVLLLQDQVAIQNYNQRLLELGRRKYLEILMFNEDFCKIKYDNILNRQKYIFRQTEQQLYENLSAESREKYQQFDVENLVDLFQITFDILKQELQYIQEKVRIIKYLYEISLFVGVDQVKELQNLIKQISIQRPYNFEEYSKLKTVQEENDQSFIDLQDIHPKKFILDNLKFIEHPVTQIQQVTESLSNIADILDTMIQTEFDEAKLNKTNSTDIGALPKFYDIQTENFTINNRNYDVSQNYSQFKFIPEIIIKFFQHCTEIHGIFSSEAFPKVYQGVKELENQQQKWFQYEIYTTKQVQAVQLAVSTASLHFFITQYKRFKETNHHCFPLPSNISHLTNLGLLTNPTLLFEAVKKSIAIIKSQQTSNPETVFCSILGLLLPPGGAVTTNNKSQQTDAFSRIMCLRDLFQKADKSSKTQLSQLIKDCNFEIFEGFPAILPLPFAIYAKLINFQYSFQQNCKALIHAHFLRLSEIKCVQIVSEAKIDMKTISCFCRVKLGEKKYPYREILGYDSITNNLPFLSTVDSYLYQFLMNDYDSNKIEFFEELFTSKDFSFDKEFDEDNSQQQNIYDVMLSANLESMAEFPLFSTLLNGNCGIFCRSVYCEIVCNYYKIANLRNNQLLTDYVLINELIASGFSQQFYIFDDQIFEKSKYYDNLDFFKRADAIKEEENTFTQILSSLYYNVSEDVLANIAIQLNNEYLFRLKTYHPEEINSAILCTHRNQIIYNLGNLVITETKKVASQAQIRGLLNILRTLLYQINQDESIFLLDSSPIYRGRKQTKNLLQQNFIFNEDGCLNSIYILPHPVTLSLNNTSSIVLDSILLVLQTFESVVRHSITRNIINGYTIYDCGKMITANLEFLSDIQDIELDYDQTIDMDIIPEFLEGRDTSSIMKYNVKFKNVGYLSENEIQQIRLNVKKVQENISYQKKQNVETANELHEVTSALEYSKTLLALNKCIELRDKNELLLISSLTQSLNACIRKGLFNHAVYLSNLLSNLSAKYNFEILNFGSNITLDSLELYQQTQKLTFIRCFQQQVQSLPTDTPITLKLDNKNMKQVNPFEEERGQPIQQSPFCQLFVDNNRENEQFQPIQEEEFIYASAYSSYQPCTLNTVQYISIDPSTNHIIGQLVSLNDVQNLLTRLQVGCNQKGLEKRSRNKTHFQYKQYDQSHNYNVQPYTLSSSKSFTSQSFINVYQSHHSSNLDSYITSGFGLDGVVSPFNIFGISGEYLKFQQKSSLQPFFFEFTKTFEASLCSTLTQIELQSILASKGKSQWEPIKISTQLSVNHIIYDSLERIILDLHGQNYTCKDSVLLSSASLLGPNVVQVFLRGFKDKLETIQDDKNQSLSVFVQSKTPSLRLLKGKEQNTFLLSSLFIFLEEKQLDSIFVSESAVSILQQTEFLRSVYIESMYHQLRISTYQSLSSYINNYSQLLYSTPDQLEKTVYETFSSSDLSSNFIKFMMTDNQRITDLLFLTCRERNQQPQIRELVSQLAAMIGLSSEPIIELENLLSANYSIQKQEKESQFKQQVQYHNFTPADLIYIFLGTLHASFVPYCVHFIYSKFVRELLGFLKAPENQIHDIKYQQLQEQSIQFRSSDKGEFFKLKIYPVHFDKLIDVMGKFDLEGPLIQVSTYKTFQNLKINKQCSETQELTLNLTSTSKIVIQQVDKEVLNKSQALLNPLSVNQMNQLSQLEQQLFTQFEEYIQNEIKYRQEIHDDYIQKLQSYFQTLIETEFTLLKLQYMSEPMLEEALEERNISNKQLSSKIFEIAGIQVDQEQINQQKTIDLVEFTPNDDHQRIVENYQKSIRLTSNTLNELKIQTILYRNLSQYRLQILQQKVEEKLQSSGTNITTSLKFLYEHLNNSLLIDNELITELARITTLMSDKKAEIERIKREIQIQNPVKKRPGTAQKAKPQQQIQQIIQQTMQQQLAQKTLPILKQTAISKSLKICSEGEQMLMNLKQKSDEKAQLEQNFNQMQDALRVVKERAAVDSHSANQAMKKEQNLVLKAELRCSDLQKEIDQLKALSGEVLRREQERQRSHGDSLIVKLKSEISSVSSERKQWKTKREKLRSDYAELFRMLE</sequence>
<reference evidence="2 3" key="1">
    <citation type="journal article" date="2014" name="PLoS Genet.">
        <title>The Genome of Spironucleus salmonicida Highlights a Fish Pathogen Adapted to Fluctuating Environments.</title>
        <authorList>
            <person name="Xu F."/>
            <person name="Jerlstrom-Hultqvist J."/>
            <person name="Einarsson E."/>
            <person name="Astvaldsson A."/>
            <person name="Svard S.G."/>
            <person name="Andersson J.O."/>
        </authorList>
    </citation>
    <scope>NUCLEOTIDE SEQUENCE</scope>
    <source>
        <strain evidence="3">ATCC 50377</strain>
    </source>
</reference>
<reference evidence="3" key="2">
    <citation type="submission" date="2020-12" db="EMBL/GenBank/DDBJ databases">
        <title>New Spironucleus salmonicida genome in near-complete chromosomes.</title>
        <authorList>
            <person name="Xu F."/>
            <person name="Kurt Z."/>
            <person name="Jimenez-Gonzalez A."/>
            <person name="Astvaldsson A."/>
            <person name="Andersson J.O."/>
            <person name="Svard S.G."/>
        </authorList>
    </citation>
    <scope>NUCLEOTIDE SEQUENCE</scope>
    <source>
        <strain evidence="3">ATCC 50377</strain>
    </source>
</reference>
<evidence type="ECO:0000313" key="3">
    <source>
        <dbReference type="EMBL" id="KAH0577696.1"/>
    </source>
</evidence>
<organism evidence="2">
    <name type="scientific">Spironucleus salmonicida</name>
    <dbReference type="NCBI Taxonomy" id="348837"/>
    <lineage>
        <taxon>Eukaryota</taxon>
        <taxon>Metamonada</taxon>
        <taxon>Diplomonadida</taxon>
        <taxon>Hexamitidae</taxon>
        <taxon>Hexamitinae</taxon>
        <taxon>Spironucleus</taxon>
    </lineage>
</organism>
<evidence type="ECO:0000313" key="2">
    <source>
        <dbReference type="EMBL" id="EST43708.1"/>
    </source>
</evidence>
<evidence type="ECO:0000313" key="4">
    <source>
        <dbReference type="Proteomes" id="UP000018208"/>
    </source>
</evidence>
<dbReference type="OrthoDB" id="76966at2759"/>
<accession>V6LHE5</accession>
<keyword evidence="1" id="KW-0175">Coiled coil</keyword>
<proteinExistence type="predicted"/>
<dbReference type="VEuPathDB" id="GiardiaDB:SS50377_21050"/>
<evidence type="ECO:0000256" key="1">
    <source>
        <dbReference type="SAM" id="Coils"/>
    </source>
</evidence>
<keyword evidence="4" id="KW-1185">Reference proteome</keyword>
<name>V6LHE5_9EUKA</name>
<dbReference type="Proteomes" id="UP000018208">
    <property type="component" value="Unassembled WGS sequence"/>
</dbReference>
<dbReference type="EMBL" id="KI546135">
    <property type="protein sequence ID" value="EST43708.1"/>
    <property type="molecule type" value="Genomic_DNA"/>
</dbReference>
<dbReference type="EMBL" id="AUWU02000001">
    <property type="protein sequence ID" value="KAH0577696.1"/>
    <property type="molecule type" value="Genomic_DNA"/>
</dbReference>
<protein>
    <submittedName>
        <fullName evidence="2">Uncharacterized protein</fullName>
    </submittedName>
</protein>